<dbReference type="EMBL" id="BAABAS010000004">
    <property type="protein sequence ID" value="GAA4228207.1"/>
    <property type="molecule type" value="Genomic_DNA"/>
</dbReference>
<organism evidence="2 3">
    <name type="scientific">Actinomadura meridiana</name>
    <dbReference type="NCBI Taxonomy" id="559626"/>
    <lineage>
        <taxon>Bacteria</taxon>
        <taxon>Bacillati</taxon>
        <taxon>Actinomycetota</taxon>
        <taxon>Actinomycetes</taxon>
        <taxon>Streptosporangiales</taxon>
        <taxon>Thermomonosporaceae</taxon>
        <taxon>Actinomadura</taxon>
    </lineage>
</organism>
<feature type="region of interest" description="Disordered" evidence="1">
    <location>
        <begin position="25"/>
        <end position="58"/>
    </location>
</feature>
<dbReference type="Proteomes" id="UP001501710">
    <property type="component" value="Unassembled WGS sequence"/>
</dbReference>
<reference evidence="3" key="1">
    <citation type="journal article" date="2019" name="Int. J. Syst. Evol. Microbiol.">
        <title>The Global Catalogue of Microorganisms (GCM) 10K type strain sequencing project: providing services to taxonomists for standard genome sequencing and annotation.</title>
        <authorList>
            <consortium name="The Broad Institute Genomics Platform"/>
            <consortium name="The Broad Institute Genome Sequencing Center for Infectious Disease"/>
            <person name="Wu L."/>
            <person name="Ma J."/>
        </authorList>
    </citation>
    <scope>NUCLEOTIDE SEQUENCE [LARGE SCALE GENOMIC DNA]</scope>
    <source>
        <strain evidence="3">JCM 17440</strain>
    </source>
</reference>
<name>A0ABP8BW71_9ACTN</name>
<keyword evidence="3" id="KW-1185">Reference proteome</keyword>
<evidence type="ECO:0000313" key="3">
    <source>
        <dbReference type="Proteomes" id="UP001501710"/>
    </source>
</evidence>
<comment type="caution">
    <text evidence="2">The sequence shown here is derived from an EMBL/GenBank/DDBJ whole genome shotgun (WGS) entry which is preliminary data.</text>
</comment>
<evidence type="ECO:0000313" key="2">
    <source>
        <dbReference type="EMBL" id="GAA4228207.1"/>
    </source>
</evidence>
<sequence length="58" mass="5968">MSPLIAMTPSPDANREVAAAAPDAHQARGAVMPPTGGFGFEPGRFAGRHEGVTNTFSD</sequence>
<evidence type="ECO:0000256" key="1">
    <source>
        <dbReference type="SAM" id="MobiDB-lite"/>
    </source>
</evidence>
<protein>
    <submittedName>
        <fullName evidence="2">Uncharacterized protein</fullName>
    </submittedName>
</protein>
<accession>A0ABP8BW71</accession>
<proteinExistence type="predicted"/>
<gene>
    <name evidence="2" type="ORF">GCM10022254_17730</name>
</gene>